<protein>
    <submittedName>
        <fullName evidence="2">Uncharacterized protein</fullName>
    </submittedName>
</protein>
<keyword evidence="3" id="KW-1185">Reference proteome</keyword>
<accession>A0ABY8PRX4</accession>
<dbReference type="Proteomes" id="UP001232493">
    <property type="component" value="Chromosome"/>
</dbReference>
<name>A0ABY8PRX4_9BACT</name>
<feature type="transmembrane region" description="Helical" evidence="1">
    <location>
        <begin position="6"/>
        <end position="25"/>
    </location>
</feature>
<evidence type="ECO:0000313" key="2">
    <source>
        <dbReference type="EMBL" id="WGS65381.1"/>
    </source>
</evidence>
<keyword evidence="1" id="KW-0472">Membrane</keyword>
<dbReference type="EMBL" id="CP069362">
    <property type="protein sequence ID" value="WGS65381.1"/>
    <property type="molecule type" value="Genomic_DNA"/>
</dbReference>
<gene>
    <name evidence="2" type="ORF">JRV97_02160</name>
</gene>
<proteinExistence type="predicted"/>
<evidence type="ECO:0000256" key="1">
    <source>
        <dbReference type="SAM" id="Phobius"/>
    </source>
</evidence>
<keyword evidence="1" id="KW-1133">Transmembrane helix</keyword>
<evidence type="ECO:0000313" key="3">
    <source>
        <dbReference type="Proteomes" id="UP001232493"/>
    </source>
</evidence>
<organism evidence="2 3">
    <name type="scientific">Marinitoga aeolica</name>
    <dbReference type="NCBI Taxonomy" id="2809031"/>
    <lineage>
        <taxon>Bacteria</taxon>
        <taxon>Thermotogati</taxon>
        <taxon>Thermotogota</taxon>
        <taxon>Thermotogae</taxon>
        <taxon>Petrotogales</taxon>
        <taxon>Petrotogaceae</taxon>
        <taxon>Marinitoga</taxon>
    </lineage>
</organism>
<sequence>MRIYGMVIVFSITILLLSIIIYYLFGTNDIKTVIREPIPSYSIKNYHNDIKNDIISMINESKNLSRIFFVIKDLGVFIGKIHINYSNNHISIAVVNNEIYDELKTTLKSFDSTLKEYKEKLTFYGLQLNKNIAYSKNFTLINYPTIAVTNLSKLTLKELSFLKLKYFVMDKENYKPYSFKTEILEKLKKENGIILDSNILNNPGVRPLLNVFVELGINVIYDMKVYTGGIH</sequence>
<reference evidence="2 3" key="1">
    <citation type="submission" date="2021-02" db="EMBL/GenBank/DDBJ databases">
        <title>Characterization of Marinitoga sp. nov. str. BP5-C20A.</title>
        <authorList>
            <person name="Erauso G."/>
            <person name="Postec A."/>
        </authorList>
    </citation>
    <scope>NUCLEOTIDE SEQUENCE [LARGE SCALE GENOMIC DNA]</scope>
    <source>
        <strain evidence="2 3">BP5-C20A</strain>
    </source>
</reference>
<keyword evidence="1" id="KW-0812">Transmembrane</keyword>
<dbReference type="RefSeq" id="WP_280999782.1">
    <property type="nucleotide sequence ID" value="NZ_CP069362.1"/>
</dbReference>